<evidence type="ECO:0000256" key="4">
    <source>
        <dbReference type="ARBA" id="ARBA00023163"/>
    </source>
</evidence>
<dbReference type="SUPFAM" id="SSF53850">
    <property type="entry name" value="Periplasmic binding protein-like II"/>
    <property type="match status" value="1"/>
</dbReference>
<dbReference type="InterPro" id="IPR005119">
    <property type="entry name" value="LysR_subst-bd"/>
</dbReference>
<dbReference type="PANTHER" id="PTHR30537:SF74">
    <property type="entry name" value="HTH-TYPE TRANSCRIPTIONAL REGULATOR TRPI"/>
    <property type="match status" value="1"/>
</dbReference>
<dbReference type="GO" id="GO:0003700">
    <property type="term" value="F:DNA-binding transcription factor activity"/>
    <property type="evidence" value="ECO:0007669"/>
    <property type="project" value="InterPro"/>
</dbReference>
<dbReference type="PROSITE" id="PS50931">
    <property type="entry name" value="HTH_LYSR"/>
    <property type="match status" value="1"/>
</dbReference>
<dbReference type="GO" id="GO:0006351">
    <property type="term" value="P:DNA-templated transcription"/>
    <property type="evidence" value="ECO:0007669"/>
    <property type="project" value="TreeGrafter"/>
</dbReference>
<comment type="similarity">
    <text evidence="1">Belongs to the LysR transcriptional regulatory family.</text>
</comment>
<evidence type="ECO:0000256" key="3">
    <source>
        <dbReference type="ARBA" id="ARBA00023125"/>
    </source>
</evidence>
<dbReference type="FunFam" id="1.10.10.10:FF:000001">
    <property type="entry name" value="LysR family transcriptional regulator"/>
    <property type="match status" value="1"/>
</dbReference>
<dbReference type="SUPFAM" id="SSF46785">
    <property type="entry name" value="Winged helix' DNA-binding domain"/>
    <property type="match status" value="1"/>
</dbReference>
<dbReference type="AlphaFoldDB" id="A0A937D140"/>
<sequence>MRIRSPSLVELHAFLAVARCGSFRSAADALAVTQAAVSRAVQRLEAQLGFEVFARTGGGVRLTPQGEDLRARTERHVTALEAAALAVRRQPERLRLRLSVAPSIGHLWLLPRLEGFRALHPEVAIEFRQYHHEETFERDDVDLWIALKARAQQRWPRQIAADYLIGREIVAVCAPRRAARIHGAAQLLEQPLLYHSNYPDNWSLWAQAVGASLPAGWHGTGFDLVMNLVEAVRADMGVAVVQRCMVEADLASGRLVTPVPQAASTGRGYYLCRRRAVAAHPAGERFAQWLRQEAGAGR</sequence>
<dbReference type="EMBL" id="JAEQNA010000001">
    <property type="protein sequence ID" value="MBL0420124.1"/>
    <property type="molecule type" value="Genomic_DNA"/>
</dbReference>
<keyword evidence="7" id="KW-1185">Reference proteome</keyword>
<dbReference type="InterPro" id="IPR000847">
    <property type="entry name" value="LysR_HTH_N"/>
</dbReference>
<dbReference type="Gene3D" id="1.10.10.10">
    <property type="entry name" value="Winged helix-like DNA-binding domain superfamily/Winged helix DNA-binding domain"/>
    <property type="match status" value="1"/>
</dbReference>
<accession>A0A937D140</accession>
<dbReference type="InterPro" id="IPR036388">
    <property type="entry name" value="WH-like_DNA-bd_sf"/>
</dbReference>
<comment type="caution">
    <text evidence="6">The sequence shown here is derived from an EMBL/GenBank/DDBJ whole genome shotgun (WGS) entry which is preliminary data.</text>
</comment>
<dbReference type="Gene3D" id="3.40.190.10">
    <property type="entry name" value="Periplasmic binding protein-like II"/>
    <property type="match status" value="2"/>
</dbReference>
<protein>
    <submittedName>
        <fullName evidence="6">LysR family transcriptional regulator</fullName>
    </submittedName>
</protein>
<dbReference type="InterPro" id="IPR058163">
    <property type="entry name" value="LysR-type_TF_proteobact-type"/>
</dbReference>
<keyword evidence="3" id="KW-0238">DNA-binding</keyword>
<dbReference type="Proteomes" id="UP000613011">
    <property type="component" value="Unassembled WGS sequence"/>
</dbReference>
<keyword evidence="4" id="KW-0804">Transcription</keyword>
<evidence type="ECO:0000313" key="6">
    <source>
        <dbReference type="EMBL" id="MBL0420124.1"/>
    </source>
</evidence>
<evidence type="ECO:0000256" key="1">
    <source>
        <dbReference type="ARBA" id="ARBA00009437"/>
    </source>
</evidence>
<name>A0A937D140_9BURK</name>
<dbReference type="GO" id="GO:0043565">
    <property type="term" value="F:sequence-specific DNA binding"/>
    <property type="evidence" value="ECO:0007669"/>
    <property type="project" value="TreeGrafter"/>
</dbReference>
<dbReference type="Pfam" id="PF00126">
    <property type="entry name" value="HTH_1"/>
    <property type="match status" value="1"/>
</dbReference>
<dbReference type="CDD" id="cd08432">
    <property type="entry name" value="PBP2_GcdR_TrpI_HvrB_AmpR_like"/>
    <property type="match status" value="1"/>
</dbReference>
<dbReference type="RefSeq" id="WP_201683113.1">
    <property type="nucleotide sequence ID" value="NZ_JAEQNA010000001.1"/>
</dbReference>
<evidence type="ECO:0000256" key="2">
    <source>
        <dbReference type="ARBA" id="ARBA00023015"/>
    </source>
</evidence>
<dbReference type="Pfam" id="PF03466">
    <property type="entry name" value="LysR_substrate"/>
    <property type="match status" value="1"/>
</dbReference>
<evidence type="ECO:0000313" key="7">
    <source>
        <dbReference type="Proteomes" id="UP000613011"/>
    </source>
</evidence>
<keyword evidence="2" id="KW-0805">Transcription regulation</keyword>
<evidence type="ECO:0000259" key="5">
    <source>
        <dbReference type="PROSITE" id="PS50931"/>
    </source>
</evidence>
<gene>
    <name evidence="6" type="ORF">JI739_07160</name>
</gene>
<organism evidence="6 7">
    <name type="scientific">Ramlibacter aurantiacus</name>
    <dbReference type="NCBI Taxonomy" id="2801330"/>
    <lineage>
        <taxon>Bacteria</taxon>
        <taxon>Pseudomonadati</taxon>
        <taxon>Pseudomonadota</taxon>
        <taxon>Betaproteobacteria</taxon>
        <taxon>Burkholderiales</taxon>
        <taxon>Comamonadaceae</taxon>
        <taxon>Ramlibacter</taxon>
    </lineage>
</organism>
<dbReference type="PRINTS" id="PR00039">
    <property type="entry name" value="HTHLYSR"/>
</dbReference>
<reference evidence="6" key="1">
    <citation type="submission" date="2021-01" db="EMBL/GenBank/DDBJ databases">
        <title>Ramlibacter sp. strain AW1 16S ribosomal RNA gene Genome sequencing and assembly.</title>
        <authorList>
            <person name="Kang M."/>
        </authorList>
    </citation>
    <scope>NUCLEOTIDE SEQUENCE</scope>
    <source>
        <strain evidence="6">AW1</strain>
    </source>
</reference>
<proteinExistence type="inferred from homology"/>
<dbReference type="PANTHER" id="PTHR30537">
    <property type="entry name" value="HTH-TYPE TRANSCRIPTIONAL REGULATOR"/>
    <property type="match status" value="1"/>
</dbReference>
<dbReference type="InterPro" id="IPR036390">
    <property type="entry name" value="WH_DNA-bd_sf"/>
</dbReference>
<feature type="domain" description="HTH lysR-type" evidence="5">
    <location>
        <begin position="1"/>
        <end position="63"/>
    </location>
</feature>